<gene>
    <name evidence="6" type="ORF">CYMTET_3111</name>
</gene>
<evidence type="ECO:0000256" key="2">
    <source>
        <dbReference type="ARBA" id="ARBA00004395"/>
    </source>
</evidence>
<evidence type="ECO:0000256" key="1">
    <source>
        <dbReference type="ARBA" id="ARBA00004202"/>
    </source>
</evidence>
<sequence>MRPAPAKRICTCARVMEPIVALLRLTDSDLPTASKVQYHMFEVQEKLKGLDCVDDDLKQELVAIHRHSYCSWPGFLHSEIAIEWKYNRHTDHHAFRLRRAGLEEAFTAALAAEPKAAGDMDWRKRTKECVEAMPATVDARNRSKVHSVLQDERRAPSEPTAHSGRQELRDTEEVTGPAAVFRVAAPRLATELRDTEGVTGPATVFRVAAPRLATELRDTEGVTGPATVFRVAAPRLATELRDTEGVTGPATVFRVAAPRLATELSKPSPDFRSTPEPASRNLLENTAPPTASAAQSMPSALPPSVPSTELLCSPRHSARRGSLTPSASLPIHRHRSTPPKKGTFRSLRKQVSKVLGVSGLIRGKSDSHLTVCTDPTLPPVALEASSSGTASAQSEAVLVETSRSMEEVGSVSADGALKNSQEKAEGGACSRNLLVIEEARPARVVEESARESEPASEDVGELVARNSLTDLRSPVESTTCTAAPPIFEGVGPALASRHSSSTQRYTRPEDITVDGIELEGAGAAESQTSAKLFSSNPPCGAREASDTQTSRPSGSLPRAADQGAEGQLVNNNTIEDPMKYHLQSPLNERKGYVFNLTPKQLEALTELKARAAALGLELERWLVPAGETVDQLALRFLRARGFRLDRALDLLRRDVEWRRNTARLEDLRQLAPEVAAGVDSADSLAKHFATWVQGVDHQGRPVVYKPFGGWRLDELVAKHGATPESLALYLTWATDRVMHNALGEASRTAGCSVEQVVVVLDAAGLRWAWGLSSMQGIALTREMVRLDAEHYPERLGQLFIINVNSVFARGFALVSRILDPVTRDKIRILGTKDVWLPALKEAIGEEQLAEEYGGFNRMSKQL</sequence>
<evidence type="ECO:0000256" key="4">
    <source>
        <dbReference type="SAM" id="MobiDB-lite"/>
    </source>
</evidence>
<organism evidence="6 7">
    <name type="scientific">Cymbomonas tetramitiformis</name>
    <dbReference type="NCBI Taxonomy" id="36881"/>
    <lineage>
        <taxon>Eukaryota</taxon>
        <taxon>Viridiplantae</taxon>
        <taxon>Chlorophyta</taxon>
        <taxon>Pyramimonadophyceae</taxon>
        <taxon>Pyramimonadales</taxon>
        <taxon>Pyramimonadaceae</taxon>
        <taxon>Cymbomonas</taxon>
    </lineage>
</organism>
<comment type="subcellular location">
    <subcellularLocation>
        <location evidence="1">Cell membrane</location>
        <topology evidence="1">Peripheral membrane protein</topology>
    </subcellularLocation>
    <subcellularLocation>
        <location evidence="2">Golgi apparatus membrane</location>
        <topology evidence="2">Peripheral membrane protein</topology>
    </subcellularLocation>
</comment>
<feature type="compositionally biased region" description="Basic and acidic residues" evidence="4">
    <location>
        <begin position="443"/>
        <end position="453"/>
    </location>
</feature>
<dbReference type="SMART" id="SM00516">
    <property type="entry name" value="SEC14"/>
    <property type="match status" value="1"/>
</dbReference>
<dbReference type="InterPro" id="IPR051026">
    <property type="entry name" value="PI/PC_transfer"/>
</dbReference>
<name>A0AAE0H5Q5_9CHLO</name>
<feature type="region of interest" description="Disordered" evidence="4">
    <location>
        <begin position="523"/>
        <end position="565"/>
    </location>
</feature>
<dbReference type="PANTHER" id="PTHR45657:SF1">
    <property type="entry name" value="CRAL-TRIO DOMAIN-CONTAINING PROTEIN YKL091C-RELATED"/>
    <property type="match status" value="1"/>
</dbReference>
<dbReference type="EMBL" id="LGRX02000127">
    <property type="protein sequence ID" value="KAK3289461.1"/>
    <property type="molecule type" value="Genomic_DNA"/>
</dbReference>
<dbReference type="GO" id="GO:0005886">
    <property type="term" value="C:plasma membrane"/>
    <property type="evidence" value="ECO:0007669"/>
    <property type="project" value="UniProtKB-SubCell"/>
</dbReference>
<dbReference type="AlphaFoldDB" id="A0AAE0H5Q5"/>
<feature type="compositionally biased region" description="Polar residues" evidence="4">
    <location>
        <begin position="525"/>
        <end position="537"/>
    </location>
</feature>
<comment type="caution">
    <text evidence="6">The sequence shown here is derived from an EMBL/GenBank/DDBJ whole genome shotgun (WGS) entry which is preliminary data.</text>
</comment>
<evidence type="ECO:0000259" key="5">
    <source>
        <dbReference type="PROSITE" id="PS50191"/>
    </source>
</evidence>
<dbReference type="InterPro" id="IPR001251">
    <property type="entry name" value="CRAL-TRIO_dom"/>
</dbReference>
<dbReference type="PANTHER" id="PTHR45657">
    <property type="entry name" value="CRAL-TRIO DOMAIN-CONTAINING PROTEIN YKL091C-RELATED"/>
    <property type="match status" value="1"/>
</dbReference>
<feature type="compositionally biased region" description="Polar residues" evidence="4">
    <location>
        <begin position="282"/>
        <end position="298"/>
    </location>
</feature>
<feature type="domain" description="CRAL-TRIO" evidence="5">
    <location>
        <begin position="680"/>
        <end position="860"/>
    </location>
</feature>
<dbReference type="Proteomes" id="UP001190700">
    <property type="component" value="Unassembled WGS sequence"/>
</dbReference>
<proteinExistence type="inferred from homology"/>
<evidence type="ECO:0000313" key="6">
    <source>
        <dbReference type="EMBL" id="KAK3289461.1"/>
    </source>
</evidence>
<feature type="region of interest" description="Disordered" evidence="4">
    <location>
        <begin position="443"/>
        <end position="462"/>
    </location>
</feature>
<dbReference type="GO" id="GO:0000139">
    <property type="term" value="C:Golgi membrane"/>
    <property type="evidence" value="ECO:0007669"/>
    <property type="project" value="UniProtKB-SubCell"/>
</dbReference>
<dbReference type="InterPro" id="IPR036865">
    <property type="entry name" value="CRAL-TRIO_dom_sf"/>
</dbReference>
<evidence type="ECO:0000256" key="3">
    <source>
        <dbReference type="ARBA" id="ARBA00038020"/>
    </source>
</evidence>
<dbReference type="PROSITE" id="PS50191">
    <property type="entry name" value="CRAL_TRIO"/>
    <property type="match status" value="1"/>
</dbReference>
<dbReference type="Gene3D" id="3.40.525.10">
    <property type="entry name" value="CRAL-TRIO lipid binding domain"/>
    <property type="match status" value="1"/>
</dbReference>
<protein>
    <recommendedName>
        <fullName evidence="5">CRAL-TRIO domain-containing protein</fullName>
    </recommendedName>
</protein>
<feature type="compositionally biased region" description="Basic residues" evidence="4">
    <location>
        <begin position="331"/>
        <end position="347"/>
    </location>
</feature>
<comment type="similarity">
    <text evidence="3">Belongs to the SFH family.</text>
</comment>
<reference evidence="6 7" key="1">
    <citation type="journal article" date="2015" name="Genome Biol. Evol.">
        <title>Comparative Genomics of a Bacterivorous Green Alga Reveals Evolutionary Causalities and Consequences of Phago-Mixotrophic Mode of Nutrition.</title>
        <authorList>
            <person name="Burns J.A."/>
            <person name="Paasch A."/>
            <person name="Narechania A."/>
            <person name="Kim E."/>
        </authorList>
    </citation>
    <scope>NUCLEOTIDE SEQUENCE [LARGE SCALE GENOMIC DNA]</scope>
    <source>
        <strain evidence="6 7">PLY_AMNH</strain>
    </source>
</reference>
<dbReference type="CDD" id="cd00170">
    <property type="entry name" value="SEC14"/>
    <property type="match status" value="1"/>
</dbReference>
<feature type="region of interest" description="Disordered" evidence="4">
    <location>
        <begin position="142"/>
        <end position="174"/>
    </location>
</feature>
<evidence type="ECO:0000313" key="7">
    <source>
        <dbReference type="Proteomes" id="UP001190700"/>
    </source>
</evidence>
<feature type="region of interest" description="Disordered" evidence="4">
    <location>
        <begin position="264"/>
        <end position="347"/>
    </location>
</feature>
<dbReference type="InterPro" id="IPR036273">
    <property type="entry name" value="CRAL/TRIO_N_dom_sf"/>
</dbReference>
<dbReference type="Pfam" id="PF00650">
    <property type="entry name" value="CRAL_TRIO"/>
    <property type="match status" value="1"/>
</dbReference>
<accession>A0AAE0H5Q5</accession>
<dbReference type="SUPFAM" id="SSF46938">
    <property type="entry name" value="CRAL/TRIO N-terminal domain"/>
    <property type="match status" value="1"/>
</dbReference>
<keyword evidence="7" id="KW-1185">Reference proteome</keyword>
<dbReference type="SUPFAM" id="SSF52087">
    <property type="entry name" value="CRAL/TRIO domain"/>
    <property type="match status" value="1"/>
</dbReference>